<reference evidence="1 2" key="1">
    <citation type="journal article" date="2023" name="Plants (Basel)">
        <title>Bridging the Gap: Combining Genomics and Transcriptomics Approaches to Understand Stylosanthes scabra, an Orphan Legume from the Brazilian Caatinga.</title>
        <authorList>
            <person name="Ferreira-Neto J.R.C."/>
            <person name="da Silva M.D."/>
            <person name="Binneck E."/>
            <person name="de Melo N.F."/>
            <person name="da Silva R.H."/>
            <person name="de Melo A.L.T.M."/>
            <person name="Pandolfi V."/>
            <person name="Bustamante F.O."/>
            <person name="Brasileiro-Vidal A.C."/>
            <person name="Benko-Iseppon A.M."/>
        </authorList>
    </citation>
    <scope>NUCLEOTIDE SEQUENCE [LARGE SCALE GENOMIC DNA]</scope>
    <source>
        <tissue evidence="1">Leaves</tissue>
    </source>
</reference>
<dbReference type="SUPFAM" id="SSF52058">
    <property type="entry name" value="L domain-like"/>
    <property type="match status" value="1"/>
</dbReference>
<keyword evidence="2" id="KW-1185">Reference proteome</keyword>
<dbReference type="Proteomes" id="UP001341840">
    <property type="component" value="Unassembled WGS sequence"/>
</dbReference>
<organism evidence="1 2">
    <name type="scientific">Stylosanthes scabra</name>
    <dbReference type="NCBI Taxonomy" id="79078"/>
    <lineage>
        <taxon>Eukaryota</taxon>
        <taxon>Viridiplantae</taxon>
        <taxon>Streptophyta</taxon>
        <taxon>Embryophyta</taxon>
        <taxon>Tracheophyta</taxon>
        <taxon>Spermatophyta</taxon>
        <taxon>Magnoliopsida</taxon>
        <taxon>eudicotyledons</taxon>
        <taxon>Gunneridae</taxon>
        <taxon>Pentapetalae</taxon>
        <taxon>rosids</taxon>
        <taxon>fabids</taxon>
        <taxon>Fabales</taxon>
        <taxon>Fabaceae</taxon>
        <taxon>Papilionoideae</taxon>
        <taxon>50 kb inversion clade</taxon>
        <taxon>dalbergioids sensu lato</taxon>
        <taxon>Dalbergieae</taxon>
        <taxon>Pterocarpus clade</taxon>
        <taxon>Stylosanthes</taxon>
    </lineage>
</organism>
<gene>
    <name evidence="1" type="ORF">PIB30_011891</name>
</gene>
<dbReference type="EMBL" id="JASCZI010151064">
    <property type="protein sequence ID" value="MED6168462.1"/>
    <property type="molecule type" value="Genomic_DNA"/>
</dbReference>
<evidence type="ECO:0000313" key="2">
    <source>
        <dbReference type="Proteomes" id="UP001341840"/>
    </source>
</evidence>
<protein>
    <recommendedName>
        <fullName evidence="3">CC-NBS-LRR protein</fullName>
    </recommendedName>
</protein>
<proteinExistence type="predicted"/>
<comment type="caution">
    <text evidence="1">The sequence shown here is derived from an EMBL/GenBank/DDBJ whole genome shotgun (WGS) entry which is preliminary data.</text>
</comment>
<evidence type="ECO:0000313" key="1">
    <source>
        <dbReference type="EMBL" id="MED6168462.1"/>
    </source>
</evidence>
<accession>A0ABU6V6A5</accession>
<dbReference type="Gene3D" id="3.80.10.10">
    <property type="entry name" value="Ribonuclease Inhibitor"/>
    <property type="match status" value="1"/>
</dbReference>
<evidence type="ECO:0008006" key="3">
    <source>
        <dbReference type="Google" id="ProtNLM"/>
    </source>
</evidence>
<dbReference type="InterPro" id="IPR032675">
    <property type="entry name" value="LRR_dom_sf"/>
</dbReference>
<sequence length="129" mass="14482">MVFTAKALPILGFQSGKKSFPTEGWLPASLQSLQLSYFPNLETLDCKGLQHLTSLQELSILLCPKLENITQQNLPASISKLFIYGKCPLTSKLQEMNDPRIQIEKLTQTRRMSLIDSDLPPILQGFAVY</sequence>
<name>A0ABU6V6A5_9FABA</name>